<feature type="binding site" evidence="2">
    <location>
        <position position="69"/>
    </location>
    <ligand>
        <name>substrate</name>
    </ligand>
</feature>
<dbReference type="Gene3D" id="3.40.50.1240">
    <property type="entry name" value="Phosphoglycerate mutase-like"/>
    <property type="match status" value="1"/>
</dbReference>
<organism evidence="3 4">
    <name type="scientific">Burkholderia vietnamiensis</name>
    <dbReference type="NCBI Taxonomy" id="60552"/>
    <lineage>
        <taxon>Bacteria</taxon>
        <taxon>Pseudomonadati</taxon>
        <taxon>Pseudomonadota</taxon>
        <taxon>Betaproteobacteria</taxon>
        <taxon>Burkholderiales</taxon>
        <taxon>Burkholderiaceae</taxon>
        <taxon>Burkholderia</taxon>
        <taxon>Burkholderia cepacia complex</taxon>
    </lineage>
</organism>
<dbReference type="EMBL" id="JAUJRV010000050">
    <property type="protein sequence ID" value="MDN7799606.1"/>
    <property type="molecule type" value="Genomic_DNA"/>
</dbReference>
<feature type="active site" description="Proton donor/acceptor" evidence="1">
    <location>
        <position position="91"/>
    </location>
</feature>
<feature type="binding site" evidence="2">
    <location>
        <begin position="32"/>
        <end position="33"/>
    </location>
    <ligand>
        <name>substrate</name>
    </ligand>
</feature>
<dbReference type="GO" id="GO:0101006">
    <property type="term" value="F:protein histidine phosphatase activity"/>
    <property type="evidence" value="ECO:0007669"/>
    <property type="project" value="TreeGrafter"/>
</dbReference>
<dbReference type="Proteomes" id="UP001171620">
    <property type="component" value="Unassembled WGS sequence"/>
</dbReference>
<feature type="active site" description="Tele-phosphohistidine intermediate" evidence="1">
    <location>
        <position position="20"/>
    </location>
</feature>
<sequence>MNTSATGDGAQLLEIWLVRHGETDWSLSGQHTGRTDVPLTARGQDQARALSALLASRDFDRVLTSPMSRAKQTSELAGFGDKAHVEQQLREWDYGIYEGRSTADIQRDVPDWSVWTSDVPEGENLPRVTARAQGLIQNLLCNPGRIALFSHAHFSRALASCWVSGTAALGQHLMFDTAAVSILGFDRGTRVIRKWNLRQTDYEPR</sequence>
<feature type="binding site" evidence="2">
    <location>
        <begin position="91"/>
        <end position="94"/>
    </location>
    <ligand>
        <name>substrate</name>
    </ligand>
</feature>
<gene>
    <name evidence="3" type="ORF">QZM33_32245</name>
</gene>
<dbReference type="Pfam" id="PF00300">
    <property type="entry name" value="His_Phos_1"/>
    <property type="match status" value="1"/>
</dbReference>
<dbReference type="CDD" id="cd07067">
    <property type="entry name" value="HP_PGM_like"/>
    <property type="match status" value="1"/>
</dbReference>
<dbReference type="InterPro" id="IPR029033">
    <property type="entry name" value="His_PPase_superfam"/>
</dbReference>
<dbReference type="PANTHER" id="PTHR48100:SF15">
    <property type="entry name" value="SEDOHEPTULOSE 1,7-BISPHOSPHATASE"/>
    <property type="match status" value="1"/>
</dbReference>
<dbReference type="RefSeq" id="WP_117337825.1">
    <property type="nucleotide sequence ID" value="NZ_JAUJRV010000050.1"/>
</dbReference>
<evidence type="ECO:0000313" key="3">
    <source>
        <dbReference type="EMBL" id="MDN7799606.1"/>
    </source>
</evidence>
<dbReference type="InterPro" id="IPR013078">
    <property type="entry name" value="His_Pase_superF_clade-1"/>
</dbReference>
<dbReference type="AlphaFoldDB" id="A0AAW7TCT9"/>
<dbReference type="EC" id="3.1.3.-" evidence="3"/>
<dbReference type="SMART" id="SM00855">
    <property type="entry name" value="PGAM"/>
    <property type="match status" value="1"/>
</dbReference>
<comment type="caution">
    <text evidence="3">The sequence shown here is derived from an EMBL/GenBank/DDBJ whole genome shotgun (WGS) entry which is preliminary data.</text>
</comment>
<accession>A0AAW7TCT9</accession>
<protein>
    <submittedName>
        <fullName evidence="3">Histidine phosphatase family protein</fullName>
        <ecNumber evidence="3">3.1.3.-</ecNumber>
    </submittedName>
</protein>
<evidence type="ECO:0000256" key="2">
    <source>
        <dbReference type="PIRSR" id="PIRSR613078-2"/>
    </source>
</evidence>
<dbReference type="PANTHER" id="PTHR48100">
    <property type="entry name" value="BROAD-SPECIFICITY PHOSPHATASE YOR283W-RELATED"/>
    <property type="match status" value="1"/>
</dbReference>
<dbReference type="InterPro" id="IPR050275">
    <property type="entry name" value="PGM_Phosphatase"/>
</dbReference>
<name>A0AAW7TCT9_BURVI</name>
<keyword evidence="3" id="KW-0378">Hydrolase</keyword>
<dbReference type="SUPFAM" id="SSF53254">
    <property type="entry name" value="Phosphoglycerate mutase-like"/>
    <property type="match status" value="1"/>
</dbReference>
<evidence type="ECO:0000313" key="4">
    <source>
        <dbReference type="Proteomes" id="UP001171620"/>
    </source>
</evidence>
<proteinExistence type="predicted"/>
<evidence type="ECO:0000256" key="1">
    <source>
        <dbReference type="PIRSR" id="PIRSR613078-1"/>
    </source>
</evidence>
<dbReference type="GO" id="GO:0070297">
    <property type="term" value="P:regulation of phosphorelay signal transduction system"/>
    <property type="evidence" value="ECO:0007669"/>
    <property type="project" value="TreeGrafter"/>
</dbReference>
<reference evidence="3" key="1">
    <citation type="submission" date="2023-07" db="EMBL/GenBank/DDBJ databases">
        <title>A collection of bacterial strains from the Burkholderia cepacia Research Laboratory and Repository.</title>
        <authorList>
            <person name="Lipuma J."/>
            <person name="Spilker T."/>
            <person name="Caverly L."/>
        </authorList>
    </citation>
    <scope>NUCLEOTIDE SEQUENCE</scope>
    <source>
        <strain evidence="3">AU44268</strain>
    </source>
</reference>